<dbReference type="Proteomes" id="UP000774326">
    <property type="component" value="Unassembled WGS sequence"/>
</dbReference>
<evidence type="ECO:0000313" key="2">
    <source>
        <dbReference type="Proteomes" id="UP000774326"/>
    </source>
</evidence>
<sequence length="186" mass="22080">MDSFLLGRTGKAENQLLSDEFWPWQTKHIAKQYFMQTCQPMNMMFQLDFYDEIPQYSQSSKELFFQTRQHFMFDNGTIRDTLHRRAGSFPSAHALPQEWYNKRYIIWFPAEDMLQMMNQEITVEDNTAGKVAEFLEGSIPHNHSFFISSDLVLVIQPGRDRLQKMIQNQDLYSQLKIADKRLPRIT</sequence>
<protein>
    <submittedName>
        <fullName evidence="1">Uncharacterized protein</fullName>
    </submittedName>
</protein>
<dbReference type="AlphaFoldDB" id="A0A9P8Q2L3"/>
<evidence type="ECO:0000313" key="1">
    <source>
        <dbReference type="EMBL" id="KAH3682853.1"/>
    </source>
</evidence>
<dbReference type="EMBL" id="JAEUBG010003391">
    <property type="protein sequence ID" value="KAH3682853.1"/>
    <property type="molecule type" value="Genomic_DNA"/>
</dbReference>
<comment type="caution">
    <text evidence="1">The sequence shown here is derived from an EMBL/GenBank/DDBJ whole genome shotgun (WGS) entry which is preliminary data.</text>
</comment>
<organism evidence="1 2">
    <name type="scientific">Wickerhamomyces pijperi</name>
    <name type="common">Yeast</name>
    <name type="synonym">Pichia pijperi</name>
    <dbReference type="NCBI Taxonomy" id="599730"/>
    <lineage>
        <taxon>Eukaryota</taxon>
        <taxon>Fungi</taxon>
        <taxon>Dikarya</taxon>
        <taxon>Ascomycota</taxon>
        <taxon>Saccharomycotina</taxon>
        <taxon>Saccharomycetes</taxon>
        <taxon>Phaffomycetales</taxon>
        <taxon>Wickerhamomycetaceae</taxon>
        <taxon>Wickerhamomyces</taxon>
    </lineage>
</organism>
<reference evidence="1" key="1">
    <citation type="journal article" date="2021" name="Open Biol.">
        <title>Shared evolutionary footprints suggest mitochondrial oxidative damage underlies multiple complex I losses in fungi.</title>
        <authorList>
            <person name="Schikora-Tamarit M.A."/>
            <person name="Marcet-Houben M."/>
            <person name="Nosek J."/>
            <person name="Gabaldon T."/>
        </authorList>
    </citation>
    <scope>NUCLEOTIDE SEQUENCE</scope>
    <source>
        <strain evidence="1">CBS2887</strain>
    </source>
</reference>
<proteinExistence type="predicted"/>
<accession>A0A9P8Q2L3</accession>
<reference evidence="1" key="2">
    <citation type="submission" date="2021-01" db="EMBL/GenBank/DDBJ databases">
        <authorList>
            <person name="Schikora-Tamarit M.A."/>
        </authorList>
    </citation>
    <scope>NUCLEOTIDE SEQUENCE</scope>
    <source>
        <strain evidence="1">CBS2887</strain>
    </source>
</reference>
<gene>
    <name evidence="1" type="ORF">WICPIJ_006192</name>
</gene>
<name>A0A9P8Q2L3_WICPI</name>
<keyword evidence="2" id="KW-1185">Reference proteome</keyword>